<dbReference type="RefSeq" id="WP_336348394.1">
    <property type="nucleotide sequence ID" value="NZ_JAZAQL010000001.1"/>
</dbReference>
<dbReference type="AlphaFoldDB" id="A0ABD5V747"/>
<feature type="transmembrane region" description="Helical" evidence="1">
    <location>
        <begin position="131"/>
        <end position="153"/>
    </location>
</feature>
<keyword evidence="1" id="KW-1133">Transmembrane helix</keyword>
<dbReference type="InterPro" id="IPR055968">
    <property type="entry name" value="DUF7546"/>
</dbReference>
<dbReference type="Pfam" id="PF24412">
    <property type="entry name" value="DUF7546"/>
    <property type="match status" value="1"/>
</dbReference>
<keyword evidence="1" id="KW-0812">Transmembrane</keyword>
<feature type="transmembrane region" description="Helical" evidence="1">
    <location>
        <begin position="75"/>
        <end position="95"/>
    </location>
</feature>
<organism evidence="2 3">
    <name type="scientific">Halorubellus litoreus</name>
    <dbReference type="NCBI Taxonomy" id="755308"/>
    <lineage>
        <taxon>Archaea</taxon>
        <taxon>Methanobacteriati</taxon>
        <taxon>Methanobacteriota</taxon>
        <taxon>Stenosarchaea group</taxon>
        <taxon>Halobacteria</taxon>
        <taxon>Halobacteriales</taxon>
        <taxon>Halorubellaceae</taxon>
        <taxon>Halorubellus</taxon>
    </lineage>
</organism>
<dbReference type="Proteomes" id="UP001596395">
    <property type="component" value="Unassembled WGS sequence"/>
</dbReference>
<feature type="transmembrane region" description="Helical" evidence="1">
    <location>
        <begin position="46"/>
        <end position="63"/>
    </location>
</feature>
<feature type="transmembrane region" description="Helical" evidence="1">
    <location>
        <begin position="12"/>
        <end position="34"/>
    </location>
</feature>
<proteinExistence type="predicted"/>
<comment type="caution">
    <text evidence="2">The sequence shown here is derived from an EMBL/GenBank/DDBJ whole genome shotgun (WGS) entry which is preliminary data.</text>
</comment>
<dbReference type="EMBL" id="JBHSXN010000001">
    <property type="protein sequence ID" value="MFC6951359.1"/>
    <property type="molecule type" value="Genomic_DNA"/>
</dbReference>
<evidence type="ECO:0000313" key="2">
    <source>
        <dbReference type="EMBL" id="MFC6951359.1"/>
    </source>
</evidence>
<feature type="transmembrane region" description="Helical" evidence="1">
    <location>
        <begin position="165"/>
        <end position="190"/>
    </location>
</feature>
<evidence type="ECO:0008006" key="4">
    <source>
        <dbReference type="Google" id="ProtNLM"/>
    </source>
</evidence>
<gene>
    <name evidence="2" type="ORF">ACFQGB_00655</name>
</gene>
<protein>
    <recommendedName>
        <fullName evidence="4">ABC transporter ATP-binding protein</fullName>
    </recommendedName>
</protein>
<sequence>MNAERVARVLPGIRGLSLGLAVVTAEVLVLGLHLASSTATYTDPLALAYPFVWVNAALLGVWFADVPDAVGRRRLAAGVVAGGYLLVLAYFGGVLSPGYGLVGGADTASPGWYVSSGLPPGYGPAAVYESALATVVLVPYKLAGYATLAYLVYGTVVDAVRTGVAGVLGLLSCVSCSWPVLAALVSGVAGSGSAVAAATMDQSLGLSTVVFVVTVALLAWRPTFG</sequence>
<feature type="transmembrane region" description="Helical" evidence="1">
    <location>
        <begin position="202"/>
        <end position="220"/>
    </location>
</feature>
<name>A0ABD5V747_9EURY</name>
<evidence type="ECO:0000256" key="1">
    <source>
        <dbReference type="SAM" id="Phobius"/>
    </source>
</evidence>
<reference evidence="2 3" key="1">
    <citation type="journal article" date="2019" name="Int. J. Syst. Evol. Microbiol.">
        <title>The Global Catalogue of Microorganisms (GCM) 10K type strain sequencing project: providing services to taxonomists for standard genome sequencing and annotation.</title>
        <authorList>
            <consortium name="The Broad Institute Genomics Platform"/>
            <consortium name="The Broad Institute Genome Sequencing Center for Infectious Disease"/>
            <person name="Wu L."/>
            <person name="Ma J."/>
        </authorList>
    </citation>
    <scope>NUCLEOTIDE SEQUENCE [LARGE SCALE GENOMIC DNA]</scope>
    <source>
        <strain evidence="2 3">GX26</strain>
    </source>
</reference>
<evidence type="ECO:0000313" key="3">
    <source>
        <dbReference type="Proteomes" id="UP001596395"/>
    </source>
</evidence>
<keyword evidence="1" id="KW-0472">Membrane</keyword>
<keyword evidence="3" id="KW-1185">Reference proteome</keyword>
<accession>A0ABD5V747</accession>